<dbReference type="EMBL" id="KV878680">
    <property type="protein sequence ID" value="OJJ75937.1"/>
    <property type="molecule type" value="Genomic_DNA"/>
</dbReference>
<evidence type="ECO:0000313" key="4">
    <source>
        <dbReference type="EMBL" id="OJJ75937.1"/>
    </source>
</evidence>
<reference evidence="5" key="1">
    <citation type="journal article" date="2017" name="Genome Biol.">
        <title>Comparative genomics reveals high biological diversity and specific adaptations in the industrially and medically important fungal genus Aspergillus.</title>
        <authorList>
            <person name="de Vries R.P."/>
            <person name="Riley R."/>
            <person name="Wiebenga A."/>
            <person name="Aguilar-Osorio G."/>
            <person name="Amillis S."/>
            <person name="Uchima C.A."/>
            <person name="Anderluh G."/>
            <person name="Asadollahi M."/>
            <person name="Askin M."/>
            <person name="Barry K."/>
            <person name="Battaglia E."/>
            <person name="Bayram O."/>
            <person name="Benocci T."/>
            <person name="Braus-Stromeyer S.A."/>
            <person name="Caldana C."/>
            <person name="Canovas D."/>
            <person name="Cerqueira G.C."/>
            <person name="Chen F."/>
            <person name="Chen W."/>
            <person name="Choi C."/>
            <person name="Clum A."/>
            <person name="Dos Santos R.A."/>
            <person name="Damasio A.R."/>
            <person name="Diallinas G."/>
            <person name="Emri T."/>
            <person name="Fekete E."/>
            <person name="Flipphi M."/>
            <person name="Freyberg S."/>
            <person name="Gallo A."/>
            <person name="Gournas C."/>
            <person name="Habgood R."/>
            <person name="Hainaut M."/>
            <person name="Harispe M.L."/>
            <person name="Henrissat B."/>
            <person name="Hilden K.S."/>
            <person name="Hope R."/>
            <person name="Hossain A."/>
            <person name="Karabika E."/>
            <person name="Karaffa L."/>
            <person name="Karanyi Z."/>
            <person name="Krasevec N."/>
            <person name="Kuo A."/>
            <person name="Kusch H."/>
            <person name="LaButti K."/>
            <person name="Lagendijk E.L."/>
            <person name="Lapidus A."/>
            <person name="Levasseur A."/>
            <person name="Lindquist E."/>
            <person name="Lipzen A."/>
            <person name="Logrieco A.F."/>
            <person name="MacCabe A."/>
            <person name="Maekelae M.R."/>
            <person name="Malavazi I."/>
            <person name="Melin P."/>
            <person name="Meyer V."/>
            <person name="Mielnichuk N."/>
            <person name="Miskei M."/>
            <person name="Molnar A.P."/>
            <person name="Mule G."/>
            <person name="Ngan C.Y."/>
            <person name="Orejas M."/>
            <person name="Orosz E."/>
            <person name="Ouedraogo J.P."/>
            <person name="Overkamp K.M."/>
            <person name="Park H.-S."/>
            <person name="Perrone G."/>
            <person name="Piumi F."/>
            <person name="Punt P.J."/>
            <person name="Ram A.F."/>
            <person name="Ramon A."/>
            <person name="Rauscher S."/>
            <person name="Record E."/>
            <person name="Riano-Pachon D.M."/>
            <person name="Robert V."/>
            <person name="Roehrig J."/>
            <person name="Ruller R."/>
            <person name="Salamov A."/>
            <person name="Salih N.S."/>
            <person name="Samson R.A."/>
            <person name="Sandor E."/>
            <person name="Sanguinetti M."/>
            <person name="Schuetze T."/>
            <person name="Sepcic K."/>
            <person name="Shelest E."/>
            <person name="Sherlock G."/>
            <person name="Sophianopoulou V."/>
            <person name="Squina F.M."/>
            <person name="Sun H."/>
            <person name="Susca A."/>
            <person name="Todd R.B."/>
            <person name="Tsang A."/>
            <person name="Unkles S.E."/>
            <person name="van de Wiele N."/>
            <person name="van Rossen-Uffink D."/>
            <person name="Oliveira J.V."/>
            <person name="Vesth T.C."/>
            <person name="Visser J."/>
            <person name="Yu J.-H."/>
            <person name="Zhou M."/>
            <person name="Andersen M.R."/>
            <person name="Archer D.B."/>
            <person name="Baker S.E."/>
            <person name="Benoit I."/>
            <person name="Brakhage A.A."/>
            <person name="Braus G.H."/>
            <person name="Fischer R."/>
            <person name="Frisvad J.C."/>
            <person name="Goldman G.H."/>
            <person name="Houbraken J."/>
            <person name="Oakley B."/>
            <person name="Pocsi I."/>
            <person name="Scazzocchio C."/>
            <person name="Seiboth B."/>
            <person name="vanKuyk P.A."/>
            <person name="Wortman J."/>
            <person name="Dyer P.S."/>
            <person name="Grigoriev I.V."/>
        </authorList>
    </citation>
    <scope>NUCLEOTIDE SEQUENCE [LARGE SCALE GENOMIC DNA]</scope>
    <source>
        <strain evidence="5">CBS 101740 / IMI 381727 / IBT 21946</strain>
    </source>
</reference>
<dbReference type="GeneID" id="93574754"/>
<keyword evidence="5" id="KW-1185">Reference proteome</keyword>
<feature type="compositionally biased region" description="Low complexity" evidence="1">
    <location>
        <begin position="138"/>
        <end position="150"/>
    </location>
</feature>
<keyword evidence="2" id="KW-0472">Membrane</keyword>
<feature type="compositionally biased region" description="Basic and acidic residues" evidence="1">
    <location>
        <begin position="163"/>
        <end position="173"/>
    </location>
</feature>
<dbReference type="VEuPathDB" id="FungiDB:ASPBRDRAFT_26457"/>
<gene>
    <name evidence="4" type="ORF">ASPBRDRAFT_26457</name>
</gene>
<feature type="compositionally biased region" description="Gly residues" evidence="1">
    <location>
        <begin position="117"/>
        <end position="137"/>
    </location>
</feature>
<accession>A0A1L9UW59</accession>
<evidence type="ECO:0000256" key="1">
    <source>
        <dbReference type="SAM" id="MobiDB-lite"/>
    </source>
</evidence>
<dbReference type="RefSeq" id="XP_067483184.1">
    <property type="nucleotide sequence ID" value="XM_067622266.1"/>
</dbReference>
<evidence type="ECO:0000256" key="3">
    <source>
        <dbReference type="SAM" id="SignalP"/>
    </source>
</evidence>
<feature type="transmembrane region" description="Helical" evidence="2">
    <location>
        <begin position="359"/>
        <end position="378"/>
    </location>
</feature>
<keyword evidence="2" id="KW-1133">Transmembrane helix</keyword>
<feature type="signal peptide" evidence="3">
    <location>
        <begin position="1"/>
        <end position="15"/>
    </location>
</feature>
<evidence type="ECO:0008006" key="6">
    <source>
        <dbReference type="Google" id="ProtNLM"/>
    </source>
</evidence>
<keyword evidence="3" id="KW-0732">Signal</keyword>
<evidence type="ECO:0000313" key="5">
    <source>
        <dbReference type="Proteomes" id="UP000184499"/>
    </source>
</evidence>
<dbReference type="Proteomes" id="UP000184499">
    <property type="component" value="Unassembled WGS sequence"/>
</dbReference>
<dbReference type="OMA" id="YLQCASS"/>
<sequence>MHNLLLLSTLSLAAATSTTTNGDLGYLQCASSIAKTYPRNAGCTSPSALDCFCNAPFDPSSLDQDTLDNCASEGVSPSNIPDYVCSDTDVPIDARKGSSPMMRVDTTTSNASNTNGIGNGNKNGNGNGNANGNGNGNKNGNSNSNGNGNKPSPKHTITNQTQKDTKTDKKRAYAPDPNTDSESSLDTDTDTTQDSSTSDSSPDSEKRIEATTETQTSTKTEEEARQESTSATITEHHGVHMTDASNANVVYKFYTETVTDCACDYPPSATDAQAHDAHDASEVRMESEAVPATATATASTSARLFGTQAVYASGSSSGVVAPSSVVMSLPSGVDASRIDGGGSNDTTGAMFQGSAVRGGIDGMLMAVGMGVVGVVVLVL</sequence>
<dbReference type="OrthoDB" id="4506991at2759"/>
<proteinExistence type="predicted"/>
<feature type="region of interest" description="Disordered" evidence="1">
    <location>
        <begin position="85"/>
        <end position="240"/>
    </location>
</feature>
<feature type="compositionally biased region" description="Low complexity" evidence="1">
    <location>
        <begin position="192"/>
        <end position="201"/>
    </location>
</feature>
<feature type="chain" id="PRO_5012476775" description="Extracellular membrane protein CFEM domain-containing protein" evidence="3">
    <location>
        <begin position="16"/>
        <end position="379"/>
    </location>
</feature>
<evidence type="ECO:0000256" key="2">
    <source>
        <dbReference type="SAM" id="Phobius"/>
    </source>
</evidence>
<keyword evidence="2" id="KW-0812">Transmembrane</keyword>
<name>A0A1L9UW59_ASPBC</name>
<organism evidence="4 5">
    <name type="scientific">Aspergillus brasiliensis (strain CBS 101740 / IMI 381727 / IBT 21946)</name>
    <dbReference type="NCBI Taxonomy" id="767769"/>
    <lineage>
        <taxon>Eukaryota</taxon>
        <taxon>Fungi</taxon>
        <taxon>Dikarya</taxon>
        <taxon>Ascomycota</taxon>
        <taxon>Pezizomycotina</taxon>
        <taxon>Eurotiomycetes</taxon>
        <taxon>Eurotiomycetidae</taxon>
        <taxon>Eurotiales</taxon>
        <taxon>Aspergillaceae</taxon>
        <taxon>Aspergillus</taxon>
        <taxon>Aspergillus subgen. Circumdati</taxon>
    </lineage>
</organism>
<protein>
    <recommendedName>
        <fullName evidence="6">Extracellular membrane protein CFEM domain-containing protein</fullName>
    </recommendedName>
</protein>
<dbReference type="AlphaFoldDB" id="A0A1L9UW59"/>